<dbReference type="RefSeq" id="WP_046211791.1">
    <property type="nucleotide sequence ID" value="NZ_CVRL01000041.1"/>
</dbReference>
<dbReference type="Gene3D" id="3.40.50.880">
    <property type="match status" value="1"/>
</dbReference>
<evidence type="ECO:0000313" key="6">
    <source>
        <dbReference type="Proteomes" id="UP000043764"/>
    </source>
</evidence>
<dbReference type="InterPro" id="IPR009057">
    <property type="entry name" value="Homeodomain-like_sf"/>
</dbReference>
<proteinExistence type="predicted"/>
<evidence type="ECO:0000313" key="5">
    <source>
        <dbReference type="EMBL" id="CRL12446.1"/>
    </source>
</evidence>
<evidence type="ECO:0000259" key="4">
    <source>
        <dbReference type="PROSITE" id="PS01124"/>
    </source>
</evidence>
<dbReference type="InterPro" id="IPR018060">
    <property type="entry name" value="HTH_AraC"/>
</dbReference>
<keyword evidence="6" id="KW-1185">Reference proteome</keyword>
<dbReference type="STRING" id="481446.NIT7645_02780"/>
<dbReference type="PANTHER" id="PTHR43130:SF3">
    <property type="entry name" value="HTH-TYPE TRANSCRIPTIONAL REGULATOR RV1931C"/>
    <property type="match status" value="1"/>
</dbReference>
<keyword evidence="1" id="KW-0805">Transcription regulation</keyword>
<evidence type="ECO:0000256" key="1">
    <source>
        <dbReference type="ARBA" id="ARBA00023015"/>
    </source>
</evidence>
<dbReference type="GO" id="GO:0003700">
    <property type="term" value="F:DNA-binding transcription factor activity"/>
    <property type="evidence" value="ECO:0007669"/>
    <property type="project" value="InterPro"/>
</dbReference>
<dbReference type="AlphaFoldDB" id="A0A0H5D5R2"/>
<dbReference type="Proteomes" id="UP000043764">
    <property type="component" value="Unassembled WGS sequence"/>
</dbReference>
<dbReference type="PROSITE" id="PS00041">
    <property type="entry name" value="HTH_ARAC_FAMILY_1"/>
    <property type="match status" value="1"/>
</dbReference>
<dbReference type="PANTHER" id="PTHR43130">
    <property type="entry name" value="ARAC-FAMILY TRANSCRIPTIONAL REGULATOR"/>
    <property type="match status" value="1"/>
</dbReference>
<organism evidence="5 6">
    <name type="scientific">Phaeobacter italicus</name>
    <dbReference type="NCBI Taxonomy" id="481446"/>
    <lineage>
        <taxon>Bacteria</taxon>
        <taxon>Pseudomonadati</taxon>
        <taxon>Pseudomonadota</taxon>
        <taxon>Alphaproteobacteria</taxon>
        <taxon>Rhodobacterales</taxon>
        <taxon>Roseobacteraceae</taxon>
        <taxon>Phaeobacter</taxon>
    </lineage>
</organism>
<dbReference type="Gene3D" id="1.10.10.60">
    <property type="entry name" value="Homeodomain-like"/>
    <property type="match status" value="1"/>
</dbReference>
<dbReference type="InterPro" id="IPR018062">
    <property type="entry name" value="HTH_AraC-typ_CS"/>
</dbReference>
<reference evidence="6" key="1">
    <citation type="submission" date="2015-05" db="EMBL/GenBank/DDBJ databases">
        <authorList>
            <person name="Rodrigo-Torres Lidia"/>
            <person name="Arahal R.David."/>
        </authorList>
    </citation>
    <scope>NUCLEOTIDE SEQUENCE [LARGE SCALE GENOMIC DNA]</scope>
    <source>
        <strain evidence="6">CECT 7321</strain>
    </source>
</reference>
<dbReference type="SUPFAM" id="SSF46689">
    <property type="entry name" value="Homeodomain-like"/>
    <property type="match status" value="1"/>
</dbReference>
<protein>
    <submittedName>
        <fullName evidence="5">Carnitine catabolism transcriptional activator</fullName>
    </submittedName>
</protein>
<accession>A0A0H5D5R2</accession>
<dbReference type="GO" id="GO:0043565">
    <property type="term" value="F:sequence-specific DNA binding"/>
    <property type="evidence" value="ECO:0007669"/>
    <property type="project" value="InterPro"/>
</dbReference>
<keyword evidence="3" id="KW-0804">Transcription</keyword>
<feature type="domain" description="HTH araC/xylS-type" evidence="4">
    <location>
        <begin position="218"/>
        <end position="316"/>
    </location>
</feature>
<name>A0A0H5D5R2_9RHOB</name>
<dbReference type="CDD" id="cd03136">
    <property type="entry name" value="GATase1_AraC_ArgR_like"/>
    <property type="match status" value="1"/>
</dbReference>
<dbReference type="InterPro" id="IPR052158">
    <property type="entry name" value="INH-QAR"/>
</dbReference>
<dbReference type="PROSITE" id="PS01124">
    <property type="entry name" value="HTH_ARAC_FAMILY_2"/>
    <property type="match status" value="1"/>
</dbReference>
<keyword evidence="2" id="KW-0238">DNA-binding</keyword>
<sequence>MPKWKKQHAATQQIDLLLFDQFSGHCLANTVEPLRAANGFAGRDLYSWRFLTLSGAPAVSSAGMEVIAQRALARAEGDMLIAMPSYGYLRHATDATARGLRAAAARYRVMAGFDTGAWLLAAAGLLTGYRATIHRAEMEEFTDCFPEVDASQQRYLWDRDRLTCSGAMSAFDSILDMIGQQHGQALRLDVADLFMSADPEPTSGNNLSGTPLRSTTVARAVKVMEDNLENPLPLTDVARQTGRSLRELARRTQAELGVTPQGLYRHFRLKRAKRLVLETEYSVAEIALRCGYENPSALTRAFRTEFQTTPRQLRSARR</sequence>
<dbReference type="SMART" id="SM00342">
    <property type="entry name" value="HTH_ARAC"/>
    <property type="match status" value="1"/>
</dbReference>
<dbReference type="Pfam" id="PF12833">
    <property type="entry name" value="HTH_18"/>
    <property type="match status" value="1"/>
</dbReference>
<dbReference type="InterPro" id="IPR029062">
    <property type="entry name" value="Class_I_gatase-like"/>
</dbReference>
<evidence type="ECO:0000256" key="3">
    <source>
        <dbReference type="ARBA" id="ARBA00023163"/>
    </source>
</evidence>
<gene>
    <name evidence="5" type="primary">cdhR_7</name>
    <name evidence="5" type="ORF">NIT7321_03322</name>
</gene>
<evidence type="ECO:0000256" key="2">
    <source>
        <dbReference type="ARBA" id="ARBA00023125"/>
    </source>
</evidence>
<dbReference type="EMBL" id="CVRL01000041">
    <property type="protein sequence ID" value="CRL12446.1"/>
    <property type="molecule type" value="Genomic_DNA"/>
</dbReference>
<dbReference type="SUPFAM" id="SSF52317">
    <property type="entry name" value="Class I glutamine amidotransferase-like"/>
    <property type="match status" value="1"/>
</dbReference>